<dbReference type="Pfam" id="PF07679">
    <property type="entry name" value="I-set"/>
    <property type="match status" value="1"/>
</dbReference>
<feature type="domain" description="Ig-like" evidence="4">
    <location>
        <begin position="60"/>
        <end position="99"/>
    </location>
</feature>
<proteinExistence type="predicted"/>
<dbReference type="GO" id="GO:0043025">
    <property type="term" value="C:neuronal cell body"/>
    <property type="evidence" value="ECO:0007669"/>
    <property type="project" value="TreeGrafter"/>
</dbReference>
<evidence type="ECO:0000256" key="2">
    <source>
        <dbReference type="ARBA" id="ARBA00023157"/>
    </source>
</evidence>
<protein>
    <recommendedName>
        <fullName evidence="4">Ig-like domain-containing protein</fullName>
    </recommendedName>
</protein>
<dbReference type="OrthoDB" id="6429135at2759"/>
<keyword evidence="3" id="KW-0393">Immunoglobulin domain</keyword>
<organism evidence="5 6">
    <name type="scientific">Allacma fusca</name>
    <dbReference type="NCBI Taxonomy" id="39272"/>
    <lineage>
        <taxon>Eukaryota</taxon>
        <taxon>Metazoa</taxon>
        <taxon>Ecdysozoa</taxon>
        <taxon>Arthropoda</taxon>
        <taxon>Hexapoda</taxon>
        <taxon>Collembola</taxon>
        <taxon>Symphypleona</taxon>
        <taxon>Sminthuridae</taxon>
        <taxon>Allacma</taxon>
    </lineage>
</organism>
<feature type="domain" description="Ig-like" evidence="4">
    <location>
        <begin position="1"/>
        <end position="58"/>
    </location>
</feature>
<dbReference type="GO" id="GO:0030424">
    <property type="term" value="C:axon"/>
    <property type="evidence" value="ECO:0007669"/>
    <property type="project" value="TreeGrafter"/>
</dbReference>
<keyword evidence="6" id="KW-1185">Reference proteome</keyword>
<gene>
    <name evidence="5" type="ORF">AFUS01_LOCUS17152</name>
</gene>
<keyword evidence="2" id="KW-1015">Disulfide bond</keyword>
<accession>A0A8J2JXG2</accession>
<dbReference type="PROSITE" id="PS50835">
    <property type="entry name" value="IG_LIKE"/>
    <property type="match status" value="2"/>
</dbReference>
<dbReference type="GO" id="GO:0005886">
    <property type="term" value="C:plasma membrane"/>
    <property type="evidence" value="ECO:0007669"/>
    <property type="project" value="TreeGrafter"/>
</dbReference>
<dbReference type="Proteomes" id="UP000708208">
    <property type="component" value="Unassembled WGS sequence"/>
</dbReference>
<dbReference type="InterPro" id="IPR007110">
    <property type="entry name" value="Ig-like_dom"/>
</dbReference>
<evidence type="ECO:0000256" key="3">
    <source>
        <dbReference type="ARBA" id="ARBA00023319"/>
    </source>
</evidence>
<comment type="caution">
    <text evidence="5">The sequence shown here is derived from an EMBL/GenBank/DDBJ whole genome shotgun (WGS) entry which is preliminary data.</text>
</comment>
<dbReference type="EMBL" id="CAJVCH010162728">
    <property type="protein sequence ID" value="CAG7728367.1"/>
    <property type="molecule type" value="Genomic_DNA"/>
</dbReference>
<evidence type="ECO:0000313" key="5">
    <source>
        <dbReference type="EMBL" id="CAG7728367.1"/>
    </source>
</evidence>
<dbReference type="PANTHER" id="PTHR45080:SF8">
    <property type="entry name" value="IG-LIKE DOMAIN-CONTAINING PROTEIN"/>
    <property type="match status" value="1"/>
</dbReference>
<keyword evidence="1" id="KW-0732">Signal</keyword>
<name>A0A8J2JXG2_9HEXA</name>
<dbReference type="GO" id="GO:0008046">
    <property type="term" value="F:axon guidance receptor activity"/>
    <property type="evidence" value="ECO:0007669"/>
    <property type="project" value="TreeGrafter"/>
</dbReference>
<evidence type="ECO:0000256" key="1">
    <source>
        <dbReference type="ARBA" id="ARBA00022729"/>
    </source>
</evidence>
<feature type="non-terminal residue" evidence="5">
    <location>
        <position position="1"/>
    </location>
</feature>
<dbReference type="GO" id="GO:0050808">
    <property type="term" value="P:synapse organization"/>
    <property type="evidence" value="ECO:0007669"/>
    <property type="project" value="TreeGrafter"/>
</dbReference>
<dbReference type="AlphaFoldDB" id="A0A8J2JXG2"/>
<dbReference type="PANTHER" id="PTHR45080">
    <property type="entry name" value="CONTACTIN 5"/>
    <property type="match status" value="1"/>
</dbReference>
<dbReference type="InterPro" id="IPR013098">
    <property type="entry name" value="Ig_I-set"/>
</dbReference>
<evidence type="ECO:0000259" key="4">
    <source>
        <dbReference type="PROSITE" id="PS50835"/>
    </source>
</evidence>
<sequence>WFRRDLESSSNSLVPLEGSYGSHLLNIHRASLSDSGIYVCIASNPFGEIRRDFAIQVTSPLSLHVSPQRQEVNSGSDVVFNCSVAGHPVNEVRWLKDGKRLFPTSDRIRLVISTAVIYPSGKLINVSWSFVPPISVQLLSMPARVGFCLCILDEF</sequence>
<dbReference type="InterPro" id="IPR050958">
    <property type="entry name" value="Cell_Adh-Cytoskel_Orgn"/>
</dbReference>
<evidence type="ECO:0000313" key="6">
    <source>
        <dbReference type="Proteomes" id="UP000708208"/>
    </source>
</evidence>
<dbReference type="GO" id="GO:0007156">
    <property type="term" value="P:homophilic cell adhesion via plasma membrane adhesion molecules"/>
    <property type="evidence" value="ECO:0007669"/>
    <property type="project" value="TreeGrafter"/>
</dbReference>
<dbReference type="CDD" id="cd00096">
    <property type="entry name" value="Ig"/>
    <property type="match status" value="1"/>
</dbReference>
<dbReference type="Pfam" id="PF13927">
    <property type="entry name" value="Ig_3"/>
    <property type="match status" value="1"/>
</dbReference>
<reference evidence="5" key="1">
    <citation type="submission" date="2021-06" db="EMBL/GenBank/DDBJ databases">
        <authorList>
            <person name="Hodson N. C."/>
            <person name="Mongue J. A."/>
            <person name="Jaron S. K."/>
        </authorList>
    </citation>
    <scope>NUCLEOTIDE SEQUENCE</scope>
</reference>